<feature type="region of interest" description="Disordered" evidence="1">
    <location>
        <begin position="273"/>
        <end position="294"/>
    </location>
</feature>
<name>A0AAT9LCE8_9FIRM</name>
<gene>
    <name evidence="2" type="ORF">IMF26_01295</name>
</gene>
<accession>A0AAT9LCE8</accession>
<evidence type="ECO:0000256" key="1">
    <source>
        <dbReference type="SAM" id="MobiDB-lite"/>
    </source>
</evidence>
<reference evidence="2" key="2">
    <citation type="journal article" date="2023" name="Biology">
        <title>Prokaryotic Life Associated with Coal-Fire Gas Vents Revealed by Metagenomics.</title>
        <authorList>
            <person name="Kadnikov V.V."/>
            <person name="Mardanov A.V."/>
            <person name="Beletsky A.V."/>
            <person name="Karnachuk O.V."/>
            <person name="Ravin N.V."/>
        </authorList>
    </citation>
    <scope>NUCLEOTIDE SEQUENCE</scope>
    <source>
        <strain evidence="2">Bu02</strain>
    </source>
</reference>
<organism evidence="2">
    <name type="scientific">Candidatus Fermentithermobacillus carboniphilus</name>
    <dbReference type="NCBI Taxonomy" id="3085328"/>
    <lineage>
        <taxon>Bacteria</taxon>
        <taxon>Bacillati</taxon>
        <taxon>Bacillota</taxon>
        <taxon>Candidatus Fermentithermobacillia</taxon>
        <taxon>Candidatus Fermentithermobacillales</taxon>
        <taxon>Candidatus Fermentithermobacillaceae</taxon>
        <taxon>Candidatus Fermentithermobacillus</taxon>
    </lineage>
</organism>
<dbReference type="Pfam" id="PF08902">
    <property type="entry name" value="DUF1848"/>
    <property type="match status" value="2"/>
</dbReference>
<evidence type="ECO:0000313" key="2">
    <source>
        <dbReference type="EMBL" id="QUL98749.1"/>
    </source>
</evidence>
<feature type="region of interest" description="Disordered" evidence="1">
    <location>
        <begin position="1"/>
        <end position="30"/>
    </location>
</feature>
<dbReference type="InterPro" id="IPR014998">
    <property type="entry name" value="DUF1848"/>
</dbReference>
<proteinExistence type="predicted"/>
<protein>
    <submittedName>
        <fullName evidence="2">DUF1848 domain-containing protein</fullName>
    </submittedName>
</protein>
<dbReference type="KEGG" id="fcz:IMF26_01295"/>
<dbReference type="EMBL" id="CP062796">
    <property type="protein sequence ID" value="QUL98749.1"/>
    <property type="molecule type" value="Genomic_DNA"/>
</dbReference>
<dbReference type="AlphaFoldDB" id="A0AAT9LCE8"/>
<reference evidence="2" key="1">
    <citation type="submission" date="2020-10" db="EMBL/GenBank/DDBJ databases">
        <authorList>
            <person name="Kadnikov V."/>
            <person name="Beletsky A.V."/>
            <person name="Mardanov A.V."/>
            <person name="Karnachuk O.V."/>
            <person name="Ravin N.V."/>
        </authorList>
    </citation>
    <scope>NUCLEOTIDE SEQUENCE</scope>
    <source>
        <strain evidence="2">Bu02</strain>
    </source>
</reference>
<sequence length="432" mass="47486">MAKETVPLGQSAGQDLHTGWEGSTVNDGSQAWPPYTGSGYFVIQIRRTGMIVSASRRTDIPAFFSKWFVERVKAGYFCVRNPFNPGQVKVYSLLPEDVDLIVFWTKNPQPLLPYLDLLDSLGYRYYFHFTLNDYPEILEPRVPPLSQRLDAFRKLSDRAGKERVIWRYDPIVLSSVTPSEYHLERVQNLAEHLTGYTDRLVISFLDFYGKVKRRLKRISQATGIEFYEPLAVGDEGKMSGGFCEDGMGAGACGQGGTTVGILCDRGTSAGIRDGTRTAPQVPADRSRSAGISGVKRAPVRAPGEVLKLAEGIRNMAESCGMEVYSCAETIDLRPAGIKPGACIDGNLIRKISGTDRAMPKDKGQRPACRCVESVDMGAYNTCSHQCAYCYANHSAASIEKNLGRHVPTSPLLVGTCDGQVEIIHDLKPSSLK</sequence>